<evidence type="ECO:0000256" key="1">
    <source>
        <dbReference type="SAM" id="MobiDB-lite"/>
    </source>
</evidence>
<name>A0AAE2C7N6_9LAMI</name>
<keyword evidence="3" id="KW-1185">Reference proteome</keyword>
<reference evidence="2" key="2">
    <citation type="journal article" date="2024" name="Plant">
        <title>Genomic evolution and insights into agronomic trait innovations of Sesamum species.</title>
        <authorList>
            <person name="Miao H."/>
            <person name="Wang L."/>
            <person name="Qu L."/>
            <person name="Liu H."/>
            <person name="Sun Y."/>
            <person name="Le M."/>
            <person name="Wang Q."/>
            <person name="Wei S."/>
            <person name="Zheng Y."/>
            <person name="Lin W."/>
            <person name="Duan Y."/>
            <person name="Cao H."/>
            <person name="Xiong S."/>
            <person name="Wang X."/>
            <person name="Wei L."/>
            <person name="Li C."/>
            <person name="Ma Q."/>
            <person name="Ju M."/>
            <person name="Zhao R."/>
            <person name="Li G."/>
            <person name="Mu C."/>
            <person name="Tian Q."/>
            <person name="Mei H."/>
            <person name="Zhang T."/>
            <person name="Gao T."/>
            <person name="Zhang H."/>
        </authorList>
    </citation>
    <scope>NUCLEOTIDE SEQUENCE</scope>
    <source>
        <strain evidence="2">3651</strain>
    </source>
</reference>
<gene>
    <name evidence="2" type="ORF">Salat_2993800</name>
</gene>
<comment type="caution">
    <text evidence="2">The sequence shown here is derived from an EMBL/GenBank/DDBJ whole genome shotgun (WGS) entry which is preliminary data.</text>
</comment>
<evidence type="ECO:0000313" key="3">
    <source>
        <dbReference type="Proteomes" id="UP001293254"/>
    </source>
</evidence>
<reference evidence="2" key="1">
    <citation type="submission" date="2020-06" db="EMBL/GenBank/DDBJ databases">
        <authorList>
            <person name="Li T."/>
            <person name="Hu X."/>
            <person name="Zhang T."/>
            <person name="Song X."/>
            <person name="Zhang H."/>
            <person name="Dai N."/>
            <person name="Sheng W."/>
            <person name="Hou X."/>
            <person name="Wei L."/>
        </authorList>
    </citation>
    <scope>NUCLEOTIDE SEQUENCE</scope>
    <source>
        <strain evidence="2">3651</strain>
        <tissue evidence="2">Leaf</tissue>
    </source>
</reference>
<accession>A0AAE2C7N6</accession>
<protein>
    <submittedName>
        <fullName evidence="2">Uncharacterized protein</fullName>
    </submittedName>
</protein>
<evidence type="ECO:0000313" key="2">
    <source>
        <dbReference type="EMBL" id="KAK4412097.1"/>
    </source>
</evidence>
<organism evidence="2 3">
    <name type="scientific">Sesamum alatum</name>
    <dbReference type="NCBI Taxonomy" id="300844"/>
    <lineage>
        <taxon>Eukaryota</taxon>
        <taxon>Viridiplantae</taxon>
        <taxon>Streptophyta</taxon>
        <taxon>Embryophyta</taxon>
        <taxon>Tracheophyta</taxon>
        <taxon>Spermatophyta</taxon>
        <taxon>Magnoliopsida</taxon>
        <taxon>eudicotyledons</taxon>
        <taxon>Gunneridae</taxon>
        <taxon>Pentapetalae</taxon>
        <taxon>asterids</taxon>
        <taxon>lamiids</taxon>
        <taxon>Lamiales</taxon>
        <taxon>Pedaliaceae</taxon>
        <taxon>Sesamum</taxon>
    </lineage>
</organism>
<sequence length="556" mass="60966">MVWSSPICPSILNGADLSLNYVVNSYLSRRIDLLSSHRPMVRVSSDQSIRTEGRPSKLVFRFGLRSSPYQSSGFRSSHQAKQSLSTMTSPSALGQALRDLAINSCSQSFFPSLTDFEKEERLLIKALSLNCVDGSSSPFHSSSLNPKRHLFQANHLLSVEFRPVNLDVTGLGKSPSVSLDTAPAAEDNVVEEFVVLNVDRTVFQEESNLTGQIKLAGTTTNQAGYSQGIADSIARSPTPISHLELLEFLPSAPPAHVPSSKKVEIGWLEGRESARDFHSMVEVPVDSPCLFIPALTDSFYQKPCSQGDSNPRPKGSKAGQPQESQGANPYFHVLILFLVHPTTLERVQWPLLLDLRLCLSQRQVIGESRQLAHLFWIGIQLKPSERLGIERFQELSGKVKFDFDPDKPGTSLAESQKAEAKEKALDGMTLSMGPNATQFKRRMPIQLNFSLVGLDRKGGGYFDCLVSGEERGVPLSGSQRLKRAGALYLLAMPAQCQQPGEGWLSEDRLRQGLLGLLLMRLGEGIGKGLINRAFGHTEKGKWIEGASQLELGVGSL</sequence>
<dbReference type="EMBL" id="JACGWO010000027">
    <property type="protein sequence ID" value="KAK4412097.1"/>
    <property type="molecule type" value="Genomic_DNA"/>
</dbReference>
<feature type="region of interest" description="Disordered" evidence="1">
    <location>
        <begin position="302"/>
        <end position="324"/>
    </location>
</feature>
<proteinExistence type="predicted"/>
<dbReference type="Proteomes" id="UP001293254">
    <property type="component" value="Unassembled WGS sequence"/>
</dbReference>
<dbReference type="AlphaFoldDB" id="A0AAE2C7N6"/>